<proteinExistence type="predicted"/>
<evidence type="ECO:0000259" key="4">
    <source>
        <dbReference type="SMART" id="SM00560"/>
    </source>
</evidence>
<dbReference type="PANTHER" id="PTHR42535:SF2">
    <property type="entry name" value="CHROMOSOME UNDETERMINED SCAFFOLD_146, WHOLE GENOME SHOTGUN SEQUENCE"/>
    <property type="match status" value="1"/>
</dbReference>
<dbReference type="Pfam" id="PF13385">
    <property type="entry name" value="Laminin_G_3"/>
    <property type="match status" value="4"/>
</dbReference>
<dbReference type="InterPro" id="IPR013320">
    <property type="entry name" value="ConA-like_dom_sf"/>
</dbReference>
<feature type="domain" description="LamG-like jellyroll fold" evidence="4">
    <location>
        <begin position="381"/>
        <end position="519"/>
    </location>
</feature>
<gene>
    <name evidence="5" type="ORF">A3D50_02185</name>
</gene>
<dbReference type="InterPro" id="IPR006558">
    <property type="entry name" value="LamG-like"/>
</dbReference>
<feature type="compositionally biased region" description="Low complexity" evidence="3">
    <location>
        <begin position="92"/>
        <end position="102"/>
    </location>
</feature>
<protein>
    <recommendedName>
        <fullName evidence="4">LamG-like jellyroll fold domain-containing protein</fullName>
    </recommendedName>
</protein>
<reference evidence="5 6" key="1">
    <citation type="journal article" date="2016" name="Nat. Commun.">
        <title>Thousands of microbial genomes shed light on interconnected biogeochemical processes in an aquifer system.</title>
        <authorList>
            <person name="Anantharaman K."/>
            <person name="Brown C.T."/>
            <person name="Hug L.A."/>
            <person name="Sharon I."/>
            <person name="Castelle C.J."/>
            <person name="Probst A.J."/>
            <person name="Thomas B.C."/>
            <person name="Singh A."/>
            <person name="Wilkins M.J."/>
            <person name="Karaoz U."/>
            <person name="Brodie E.L."/>
            <person name="Williams K.H."/>
            <person name="Hubbard S.S."/>
            <person name="Banfield J.F."/>
        </authorList>
    </citation>
    <scope>NUCLEOTIDE SEQUENCE [LARGE SCALE GENOMIC DNA]</scope>
</reference>
<evidence type="ECO:0000313" key="5">
    <source>
        <dbReference type="EMBL" id="OHA24318.1"/>
    </source>
</evidence>
<feature type="domain" description="LamG-like jellyroll fold" evidence="4">
    <location>
        <begin position="837"/>
        <end position="986"/>
    </location>
</feature>
<dbReference type="SUPFAM" id="SSF49899">
    <property type="entry name" value="Concanavalin A-like lectins/glucanases"/>
    <property type="match status" value="4"/>
</dbReference>
<evidence type="ECO:0000313" key="6">
    <source>
        <dbReference type="Proteomes" id="UP000178413"/>
    </source>
</evidence>
<evidence type="ECO:0000256" key="3">
    <source>
        <dbReference type="SAM" id="MobiDB-lite"/>
    </source>
</evidence>
<organism evidence="5 6">
    <name type="scientific">Candidatus Taylorbacteria bacterium RIFCSPHIGHO2_02_FULL_44_12</name>
    <dbReference type="NCBI Taxonomy" id="1802308"/>
    <lineage>
        <taxon>Bacteria</taxon>
        <taxon>Candidatus Tayloriibacteriota</taxon>
    </lineage>
</organism>
<feature type="region of interest" description="Disordered" evidence="3">
    <location>
        <begin position="82"/>
        <end position="104"/>
    </location>
</feature>
<comment type="caution">
    <text evidence="5">The sequence shown here is derived from an EMBL/GenBank/DDBJ whole genome shotgun (WGS) entry which is preliminary data.</text>
</comment>
<dbReference type="SMART" id="SM00560">
    <property type="entry name" value="LamGL"/>
    <property type="match status" value="4"/>
</dbReference>
<dbReference type="Gene3D" id="2.60.120.200">
    <property type="match status" value="4"/>
</dbReference>
<dbReference type="Proteomes" id="UP000178413">
    <property type="component" value="Unassembled WGS sequence"/>
</dbReference>
<accession>A0A1G2MKE7</accession>
<dbReference type="PANTHER" id="PTHR42535">
    <property type="entry name" value="OOKINETE PROTEIN, PUTATIVE-RELATED"/>
    <property type="match status" value="1"/>
</dbReference>
<evidence type="ECO:0000256" key="1">
    <source>
        <dbReference type="ARBA" id="ARBA00022729"/>
    </source>
</evidence>
<dbReference type="STRING" id="1802308.A3D50_02185"/>
<dbReference type="AlphaFoldDB" id="A0A1G2MKE7"/>
<feature type="domain" description="LamG-like jellyroll fold" evidence="4">
    <location>
        <begin position="614"/>
        <end position="740"/>
    </location>
</feature>
<keyword evidence="1" id="KW-0732">Signal</keyword>
<feature type="domain" description="LamG-like jellyroll fold" evidence="4">
    <location>
        <begin position="138"/>
        <end position="286"/>
    </location>
</feature>
<name>A0A1G2MKE7_9BACT</name>
<evidence type="ECO:0000256" key="2">
    <source>
        <dbReference type="ARBA" id="ARBA00023157"/>
    </source>
</evidence>
<keyword evidence="2" id="KW-1015">Disulfide bond</keyword>
<sequence>MQNVRSVKLKTKSAKLQRKRKKTGVLSFKLLFFAFSFTFFAFLLPKEAFASLIVKAPPYIGLQEGLVGHWSFDGPDMITQSDGDQKALDRSGNNNTGTLTNGPKRAAGKIGQALEFDAFASNDQSVVVSDNATISGLSAVSVSVWFKMSSFPGLNDFQFVVSKSNLSDNREYRFRLEDSSGGNGLVWIISNDGNDPGTAKTVHGISNFSLNTWYHAVGTYDDNNNDLLHLYINGVLVDTETGESGGTFDGTGNLFFGSDGINASTGDEFDGQIDEVRVYNRALSPDEIKRLYKIGSTFVVNKTRQDTLREGLVGHWSFDGPDMSQSTNNVWAFDRSGQGNNGVLKNMATSTARKAGKIGQALDFDGVDDYADIGTFDVSGSGITIAAWVKADAFPPAIDTRFISKANSITTSGTWWMLGQTNSGGDKLRFRLKAGGSTQTLIASSGDLPINTWFHAIATYDGSTMRLYKDGIEVGSVAKSGTINTDVISVNIGRNPDGSNHMDGAIDEVRIYNRALSPDEIKRLYKIGSTFVVNKTRQDTLREGLVGHWSFDGPDMSQSTNNIWALDRSGQGNNGVLTNTATSTVRKAGKIGQALDFDGVNDHIYVSHESRTYDAISTSAWIKLDKVTGSQGIVFDFQDNRFTVEGDELQWRHGGGFAIHLTTGVDFVIGRWYHVAATFDENSDRVKIYVDGVEKYTGIDIGDITTFVFEHYIGSTSATEGFLDGLIDEVRVYNRALSPDEIKRLYKIGSTFVVNKTRQDTLREGLVGHWSFDGPDMSQSTNNVWALDRSGNNNNGVLKNMATSTARKAGKIGQALEFDGSNDYVDAGDSSSINQLTSFTYSVWVYPKGWGEGEEGNVVTQAFSGTPAKQLRLRNDAAPLQSLRAFVSCFACTNASTISAAGTMTLNSWQHVVMTFDDNGDRKIRLYRNGVEMTYDTQTAATASPLNTLGQDKVWIGDVNDATPSDGSFDGQIDEVRVYNRALSPDEIKRLYNMGR</sequence>
<dbReference type="EMBL" id="MHRM01000007">
    <property type="protein sequence ID" value="OHA24318.1"/>
    <property type="molecule type" value="Genomic_DNA"/>
</dbReference>